<reference evidence="2" key="1">
    <citation type="submission" date="2023-03" db="EMBL/GenBank/DDBJ databases">
        <authorList>
            <person name="Cleenwerck I."/>
        </authorList>
    </citation>
    <scope>NUCLEOTIDE SEQUENCE</scope>
    <source>
        <strain evidence="2">LMG 32879</strain>
    </source>
</reference>
<dbReference type="AlphaFoldDB" id="A0AA35XVQ0"/>
<protein>
    <submittedName>
        <fullName evidence="2">Uncharacterized protein</fullName>
    </submittedName>
</protein>
<keyword evidence="3" id="KW-1185">Reference proteome</keyword>
<name>A0AA35XVQ0_9PROT</name>
<organism evidence="2 3">
    <name type="scientific">Brytella acorum</name>
    <dbReference type="NCBI Taxonomy" id="2959299"/>
    <lineage>
        <taxon>Bacteria</taxon>
        <taxon>Pseudomonadati</taxon>
        <taxon>Pseudomonadota</taxon>
        <taxon>Alphaproteobacteria</taxon>
        <taxon>Acetobacterales</taxon>
        <taxon>Acetobacteraceae</taxon>
        <taxon>Brytella</taxon>
    </lineage>
</organism>
<comment type="caution">
    <text evidence="2">The sequence shown here is derived from an EMBL/GenBank/DDBJ whole genome shotgun (WGS) entry which is preliminary data.</text>
</comment>
<evidence type="ECO:0000313" key="2">
    <source>
        <dbReference type="EMBL" id="CAI9119974.1"/>
    </source>
</evidence>
<dbReference type="RefSeq" id="WP_289840791.1">
    <property type="nucleotide sequence ID" value="NZ_CATKSH010000003.1"/>
</dbReference>
<dbReference type="Proteomes" id="UP001176960">
    <property type="component" value="Unassembled WGS sequence"/>
</dbReference>
<proteinExistence type="predicted"/>
<dbReference type="EMBL" id="CATKSH010000003">
    <property type="protein sequence ID" value="CAI9119974.1"/>
    <property type="molecule type" value="Genomic_DNA"/>
</dbReference>
<feature type="region of interest" description="Disordered" evidence="1">
    <location>
        <begin position="25"/>
        <end position="44"/>
    </location>
</feature>
<evidence type="ECO:0000313" key="3">
    <source>
        <dbReference type="Proteomes" id="UP001176960"/>
    </source>
</evidence>
<gene>
    <name evidence="2" type="ORF">LMG32879_000800</name>
</gene>
<feature type="compositionally biased region" description="Basic and acidic residues" evidence="1">
    <location>
        <begin position="31"/>
        <end position="44"/>
    </location>
</feature>
<sequence length="91" mass="9908">MDTHSLLNQIGYSAKHPLSITARMPLLTRSGADKSKQAGEQRRACVKARESATGLTQRGETCEHDASYNPIRGLVARADGIFFTHTIHTGT</sequence>
<evidence type="ECO:0000256" key="1">
    <source>
        <dbReference type="SAM" id="MobiDB-lite"/>
    </source>
</evidence>
<accession>A0AA35XVQ0</accession>